<dbReference type="EMBL" id="KQ435693">
    <property type="protein sequence ID" value="KOX81023.1"/>
    <property type="molecule type" value="Genomic_DNA"/>
</dbReference>
<protein>
    <submittedName>
        <fullName evidence="1">Uncharacterized protein</fullName>
    </submittedName>
</protein>
<reference evidence="1 2" key="1">
    <citation type="submission" date="2015-07" db="EMBL/GenBank/DDBJ databases">
        <title>The genome of Melipona quadrifasciata.</title>
        <authorList>
            <person name="Pan H."/>
            <person name="Kapheim K."/>
        </authorList>
    </citation>
    <scope>NUCLEOTIDE SEQUENCE [LARGE SCALE GENOMIC DNA]</scope>
    <source>
        <strain evidence="1">0111107301</strain>
        <tissue evidence="1">Whole body</tissue>
    </source>
</reference>
<evidence type="ECO:0000313" key="1">
    <source>
        <dbReference type="EMBL" id="KOX81023.1"/>
    </source>
</evidence>
<gene>
    <name evidence="1" type="ORF">WN51_05710</name>
</gene>
<accession>A0A0M9ADF5</accession>
<name>A0A0M9ADF5_9HYME</name>
<proteinExistence type="predicted"/>
<dbReference type="AlphaFoldDB" id="A0A0M9ADF5"/>
<organism evidence="1 2">
    <name type="scientific">Melipona quadrifasciata</name>
    <dbReference type="NCBI Taxonomy" id="166423"/>
    <lineage>
        <taxon>Eukaryota</taxon>
        <taxon>Metazoa</taxon>
        <taxon>Ecdysozoa</taxon>
        <taxon>Arthropoda</taxon>
        <taxon>Hexapoda</taxon>
        <taxon>Insecta</taxon>
        <taxon>Pterygota</taxon>
        <taxon>Neoptera</taxon>
        <taxon>Endopterygota</taxon>
        <taxon>Hymenoptera</taxon>
        <taxon>Apocrita</taxon>
        <taxon>Aculeata</taxon>
        <taxon>Apoidea</taxon>
        <taxon>Anthophila</taxon>
        <taxon>Apidae</taxon>
        <taxon>Melipona</taxon>
    </lineage>
</organism>
<keyword evidence="2" id="KW-1185">Reference proteome</keyword>
<dbReference type="Proteomes" id="UP000053105">
    <property type="component" value="Unassembled WGS sequence"/>
</dbReference>
<sequence length="91" mass="10639">MTIYVTFDRNDLRKIVNSEKEKRSRITSSSRDPPLESIIYRRMAFENRGGEKGLSRLKEITSLKGRMKARRTLKRGLSFSVEQLFESVGER</sequence>
<evidence type="ECO:0000313" key="2">
    <source>
        <dbReference type="Proteomes" id="UP000053105"/>
    </source>
</evidence>